<feature type="transmembrane region" description="Helical" evidence="10">
    <location>
        <begin position="198"/>
        <end position="217"/>
    </location>
</feature>
<name>A0ABT5XZG4_9FLAO</name>
<dbReference type="Gene3D" id="3.40.50.1000">
    <property type="entry name" value="HAD superfamily/HAD-like"/>
    <property type="match status" value="1"/>
</dbReference>
<keyword evidence="4 10" id="KW-0479">Metal-binding</keyword>
<evidence type="ECO:0000256" key="3">
    <source>
        <dbReference type="ARBA" id="ARBA00022692"/>
    </source>
</evidence>
<dbReference type="PROSITE" id="PS50846">
    <property type="entry name" value="HMA_2"/>
    <property type="match status" value="1"/>
</dbReference>
<dbReference type="SUPFAM" id="SSF81665">
    <property type="entry name" value="Calcium ATPase, transmembrane domain M"/>
    <property type="match status" value="1"/>
</dbReference>
<dbReference type="SFLD" id="SFLDS00003">
    <property type="entry name" value="Haloacid_Dehalogenase"/>
    <property type="match status" value="1"/>
</dbReference>
<keyword evidence="7" id="KW-1278">Translocase</keyword>
<dbReference type="SFLD" id="SFLDF00027">
    <property type="entry name" value="p-type_atpase"/>
    <property type="match status" value="1"/>
</dbReference>
<sequence>MEATNIFDTKPKEKKTGTKKSFPVTGMTCAACASSVESILSHTDGVNEATVNFASNSVLVDYDANVSEEKLQNALREVGYDIIIDAKDPAEAQQELQQQHYRDIKNRTIWSAILTLPIFVLGMFFMKWDPGKWISLLLTVPVLFWFGRSFFINAFKQARYAKANMDTLVALSTGIAFLFSVFNTLFPKFWLSRGIEPHVYYEAATVIITFISLGKLLEEKAKSNTSSAIKKLMGLQPKTLKVIEGGEEKEIPISEVQVGQTILVRPGEKIPVDGEVSKGSSYVDESMITGEPVPVEKTKDEKVFAGTVNQKGSFQFTAEKVGGETLLSQIIKMVQEAQGSKAPVQKLVDKIAGIFVPVVLGISIITFIVWMSVGGENAFSQALWTSVAVLVIACPCALGLATPTAIMVGIGKGAENNILIKDAESLELGHKVDAVILDKTGTITEGKPLVTDILWKDTLENRSEYKQILLAIEAQSEHPLAEAVVNHLKDEDIEQAEIASFESITGMGVKAQAENGSKYFVGNQKLMLDNNIQIDAILMQTAESLEEQAKTVIFFGNEKQVLAILAIADKIKETSKKAIATLQERGIEVYMLTGDNNKTASAVALEVGITNYHGEVMPSDKAAFVEKLQAEGKIVAMVGDGINDSHALAQANVSIAMGKGSDIAMDVAKMTLITSDLQSIPKALELSKKTVLGIRQNLFWAFIYNIIGIPIAAGVLYPINGFLLDPMIAGAAMAFSSVSVVLNSLRLKRVKL</sequence>
<dbReference type="InterPro" id="IPR036412">
    <property type="entry name" value="HAD-like_sf"/>
</dbReference>
<proteinExistence type="inferred from homology"/>
<keyword evidence="9 10" id="KW-0472">Membrane</keyword>
<feature type="transmembrane region" description="Helical" evidence="10">
    <location>
        <begin position="383"/>
        <end position="411"/>
    </location>
</feature>
<evidence type="ECO:0000256" key="5">
    <source>
        <dbReference type="ARBA" id="ARBA00022741"/>
    </source>
</evidence>
<gene>
    <name evidence="12" type="ORF">PY092_10520</name>
</gene>
<dbReference type="Gene3D" id="2.70.150.10">
    <property type="entry name" value="Calcium-transporting ATPase, cytoplasmic transduction domain A"/>
    <property type="match status" value="1"/>
</dbReference>
<dbReference type="SUPFAM" id="SSF56784">
    <property type="entry name" value="HAD-like"/>
    <property type="match status" value="1"/>
</dbReference>
<feature type="transmembrane region" description="Helical" evidence="10">
    <location>
        <begin position="351"/>
        <end position="371"/>
    </location>
</feature>
<feature type="transmembrane region" description="Helical" evidence="10">
    <location>
        <begin position="698"/>
        <end position="720"/>
    </location>
</feature>
<evidence type="ECO:0000313" key="12">
    <source>
        <dbReference type="EMBL" id="MDF0716582.1"/>
    </source>
</evidence>
<dbReference type="CDD" id="cd00371">
    <property type="entry name" value="HMA"/>
    <property type="match status" value="1"/>
</dbReference>
<keyword evidence="13" id="KW-1185">Reference proteome</keyword>
<dbReference type="InterPro" id="IPR006121">
    <property type="entry name" value="HMA_dom"/>
</dbReference>
<evidence type="ECO:0000256" key="4">
    <source>
        <dbReference type="ARBA" id="ARBA00022723"/>
    </source>
</evidence>
<dbReference type="InterPro" id="IPR023299">
    <property type="entry name" value="ATPase_P-typ_cyto_dom_N"/>
</dbReference>
<evidence type="ECO:0000313" key="13">
    <source>
        <dbReference type="Proteomes" id="UP001221366"/>
    </source>
</evidence>
<organism evidence="12 13">
    <name type="scientific">Flagellimonas yonaguniensis</name>
    <dbReference type="NCBI Taxonomy" id="3031325"/>
    <lineage>
        <taxon>Bacteria</taxon>
        <taxon>Pseudomonadati</taxon>
        <taxon>Bacteroidota</taxon>
        <taxon>Flavobacteriia</taxon>
        <taxon>Flavobacteriales</taxon>
        <taxon>Flavobacteriaceae</taxon>
        <taxon>Flagellimonas</taxon>
    </lineage>
</organism>
<comment type="subcellular location">
    <subcellularLocation>
        <location evidence="10">Cell membrane</location>
    </subcellularLocation>
    <subcellularLocation>
        <location evidence="1">Endomembrane system</location>
        <topology evidence="1">Multi-pass membrane protein</topology>
    </subcellularLocation>
</comment>
<comment type="caution">
    <text evidence="12">The sequence shown here is derived from an EMBL/GenBank/DDBJ whole genome shotgun (WGS) entry which is preliminary data.</text>
</comment>
<evidence type="ECO:0000256" key="7">
    <source>
        <dbReference type="ARBA" id="ARBA00022967"/>
    </source>
</evidence>
<evidence type="ECO:0000256" key="10">
    <source>
        <dbReference type="RuleBase" id="RU362081"/>
    </source>
</evidence>
<evidence type="ECO:0000256" key="6">
    <source>
        <dbReference type="ARBA" id="ARBA00022840"/>
    </source>
</evidence>
<dbReference type="InterPro" id="IPR036163">
    <property type="entry name" value="HMA_dom_sf"/>
</dbReference>
<dbReference type="RefSeq" id="WP_275615807.1">
    <property type="nucleotide sequence ID" value="NZ_JARFVB010000005.1"/>
</dbReference>
<dbReference type="InterPro" id="IPR059000">
    <property type="entry name" value="ATPase_P-type_domA"/>
</dbReference>
<dbReference type="EMBL" id="JARFVB010000005">
    <property type="protein sequence ID" value="MDF0716582.1"/>
    <property type="molecule type" value="Genomic_DNA"/>
</dbReference>
<evidence type="ECO:0000256" key="8">
    <source>
        <dbReference type="ARBA" id="ARBA00022989"/>
    </source>
</evidence>
<evidence type="ECO:0000256" key="9">
    <source>
        <dbReference type="ARBA" id="ARBA00023136"/>
    </source>
</evidence>
<accession>A0ABT5XZG4</accession>
<dbReference type="PRINTS" id="PR00119">
    <property type="entry name" value="CATATPASE"/>
</dbReference>
<dbReference type="SUPFAM" id="SSF81653">
    <property type="entry name" value="Calcium ATPase, transduction domain A"/>
    <property type="match status" value="1"/>
</dbReference>
<dbReference type="Gene3D" id="3.40.1110.10">
    <property type="entry name" value="Calcium-transporting ATPase, cytoplasmic domain N"/>
    <property type="match status" value="1"/>
</dbReference>
<dbReference type="PRINTS" id="PR00943">
    <property type="entry name" value="CUATPASE"/>
</dbReference>
<feature type="transmembrane region" description="Helical" evidence="10">
    <location>
        <begin position="134"/>
        <end position="155"/>
    </location>
</feature>
<dbReference type="InterPro" id="IPR023214">
    <property type="entry name" value="HAD_sf"/>
</dbReference>
<keyword evidence="6 10" id="KW-0067">ATP-binding</keyword>
<dbReference type="Pfam" id="PF00702">
    <property type="entry name" value="Hydrolase"/>
    <property type="match status" value="1"/>
</dbReference>
<evidence type="ECO:0000259" key="11">
    <source>
        <dbReference type="PROSITE" id="PS50846"/>
    </source>
</evidence>
<dbReference type="Pfam" id="PF00122">
    <property type="entry name" value="E1-E2_ATPase"/>
    <property type="match status" value="1"/>
</dbReference>
<dbReference type="InterPro" id="IPR018303">
    <property type="entry name" value="ATPase_P-typ_P_site"/>
</dbReference>
<feature type="transmembrane region" description="Helical" evidence="10">
    <location>
        <begin position="167"/>
        <end position="186"/>
    </location>
</feature>
<evidence type="ECO:0000256" key="1">
    <source>
        <dbReference type="ARBA" id="ARBA00004127"/>
    </source>
</evidence>
<dbReference type="InterPro" id="IPR001757">
    <property type="entry name" value="P_typ_ATPase"/>
</dbReference>
<dbReference type="CDD" id="cd02094">
    <property type="entry name" value="P-type_ATPase_Cu-like"/>
    <property type="match status" value="1"/>
</dbReference>
<dbReference type="InterPro" id="IPR008250">
    <property type="entry name" value="ATPase_P-typ_transduc_dom_A_sf"/>
</dbReference>
<dbReference type="Gene3D" id="3.30.70.100">
    <property type="match status" value="1"/>
</dbReference>
<dbReference type="PROSITE" id="PS01047">
    <property type="entry name" value="HMA_1"/>
    <property type="match status" value="1"/>
</dbReference>
<dbReference type="PROSITE" id="PS00154">
    <property type="entry name" value="ATPASE_E1_E2"/>
    <property type="match status" value="1"/>
</dbReference>
<keyword evidence="10" id="KW-1003">Cell membrane</keyword>
<protein>
    <submittedName>
        <fullName evidence="12">Heavy metal translocating P-type ATPase</fullName>
    </submittedName>
</protein>
<feature type="domain" description="HMA" evidence="11">
    <location>
        <begin position="18"/>
        <end position="83"/>
    </location>
</feature>
<dbReference type="Pfam" id="PF00403">
    <property type="entry name" value="HMA"/>
    <property type="match status" value="1"/>
</dbReference>
<feature type="transmembrane region" description="Helical" evidence="10">
    <location>
        <begin position="109"/>
        <end position="128"/>
    </location>
</feature>
<dbReference type="InterPro" id="IPR027256">
    <property type="entry name" value="P-typ_ATPase_IB"/>
</dbReference>
<reference evidence="12 13" key="1">
    <citation type="submission" date="2023-03" db="EMBL/GenBank/DDBJ databases">
        <title>Muricauda XX sp. nov. and Muricauda XXX sp. nov., two novel species isolated from Okinawa Trough.</title>
        <authorList>
            <person name="Cao W."/>
            <person name="Deng X."/>
        </authorList>
    </citation>
    <scope>NUCLEOTIDE SEQUENCE [LARGE SCALE GENOMIC DNA]</scope>
    <source>
        <strain evidence="12 13">334s03</strain>
    </source>
</reference>
<comment type="similarity">
    <text evidence="2 10">Belongs to the cation transport ATPase (P-type) (TC 3.A.3) family. Type IB subfamily.</text>
</comment>
<feature type="transmembrane region" description="Helical" evidence="10">
    <location>
        <begin position="726"/>
        <end position="745"/>
    </location>
</feature>
<keyword evidence="3 10" id="KW-0812">Transmembrane</keyword>
<dbReference type="InterPro" id="IPR044492">
    <property type="entry name" value="P_typ_ATPase_HD_dom"/>
</dbReference>
<dbReference type="PANTHER" id="PTHR43520:SF8">
    <property type="entry name" value="P-TYPE CU(+) TRANSPORTER"/>
    <property type="match status" value="1"/>
</dbReference>
<dbReference type="NCBIfam" id="TIGR01525">
    <property type="entry name" value="ATPase-IB_hvy"/>
    <property type="match status" value="1"/>
</dbReference>
<dbReference type="PANTHER" id="PTHR43520">
    <property type="entry name" value="ATP7, ISOFORM B"/>
    <property type="match status" value="1"/>
</dbReference>
<dbReference type="SUPFAM" id="SSF55008">
    <property type="entry name" value="HMA, heavy metal-associated domain"/>
    <property type="match status" value="1"/>
</dbReference>
<evidence type="ECO:0000256" key="2">
    <source>
        <dbReference type="ARBA" id="ARBA00006024"/>
    </source>
</evidence>
<dbReference type="InterPro" id="IPR023298">
    <property type="entry name" value="ATPase_P-typ_TM_dom_sf"/>
</dbReference>
<dbReference type="Proteomes" id="UP001221366">
    <property type="component" value="Unassembled WGS sequence"/>
</dbReference>
<keyword evidence="5 10" id="KW-0547">Nucleotide-binding</keyword>
<dbReference type="InterPro" id="IPR017969">
    <property type="entry name" value="Heavy-metal-associated_CS"/>
</dbReference>
<dbReference type="NCBIfam" id="TIGR01511">
    <property type="entry name" value="ATPase-IB1_Cu"/>
    <property type="match status" value="1"/>
</dbReference>
<dbReference type="SFLD" id="SFLDG00002">
    <property type="entry name" value="C1.7:_P-type_atpase_like"/>
    <property type="match status" value="1"/>
</dbReference>
<dbReference type="NCBIfam" id="TIGR01494">
    <property type="entry name" value="ATPase_P-type"/>
    <property type="match status" value="1"/>
</dbReference>
<keyword evidence="8 10" id="KW-1133">Transmembrane helix</keyword>